<evidence type="ECO:0000313" key="3">
    <source>
        <dbReference type="Proteomes" id="UP001500235"/>
    </source>
</evidence>
<evidence type="ECO:0000256" key="1">
    <source>
        <dbReference type="SAM" id="SignalP"/>
    </source>
</evidence>
<accession>A0ABP7SKT3</accession>
<organism evidence="2 3">
    <name type="scientific">Sphingomonas swuensis</name>
    <dbReference type="NCBI Taxonomy" id="977800"/>
    <lineage>
        <taxon>Bacteria</taxon>
        <taxon>Pseudomonadati</taxon>
        <taxon>Pseudomonadota</taxon>
        <taxon>Alphaproteobacteria</taxon>
        <taxon>Sphingomonadales</taxon>
        <taxon>Sphingomonadaceae</taxon>
        <taxon>Sphingomonas</taxon>
    </lineage>
</organism>
<reference evidence="3" key="1">
    <citation type="journal article" date="2019" name="Int. J. Syst. Evol. Microbiol.">
        <title>The Global Catalogue of Microorganisms (GCM) 10K type strain sequencing project: providing services to taxonomists for standard genome sequencing and annotation.</title>
        <authorList>
            <consortium name="The Broad Institute Genomics Platform"/>
            <consortium name="The Broad Institute Genome Sequencing Center for Infectious Disease"/>
            <person name="Wu L."/>
            <person name="Ma J."/>
        </authorList>
    </citation>
    <scope>NUCLEOTIDE SEQUENCE [LARGE SCALE GENOMIC DNA]</scope>
    <source>
        <strain evidence="3">JCM 17563</strain>
    </source>
</reference>
<protein>
    <recommendedName>
        <fullName evidence="4">17 kDa surface antigen</fullName>
    </recommendedName>
</protein>
<sequence>MMATRKAIFPGIGAGIALLLQPAAVHAAEPPGSVRDLVGARASSGEASLEARGFTFISGATRNGQKLSYWWNGSAKECIRAATDDGAFVQIVSAPKQDCGQRGGDNGAALAVGVGAAALIGAIALSHKSHNHDSGRHYDDVTRESHYERGYRDGLYHQSYHNYDRSDAYTEGYENGARSRGEETSYRNGNYYGGGYGSHVSIHDLRGADRGYAVGQLLRRGFIQRDNKKTDDGRYATYWREASRQCVIVVSHSGRIDSIESTSEDTCRRW</sequence>
<feature type="signal peptide" evidence="1">
    <location>
        <begin position="1"/>
        <end position="27"/>
    </location>
</feature>
<evidence type="ECO:0008006" key="4">
    <source>
        <dbReference type="Google" id="ProtNLM"/>
    </source>
</evidence>
<dbReference type="Proteomes" id="UP001500235">
    <property type="component" value="Unassembled WGS sequence"/>
</dbReference>
<keyword evidence="3" id="KW-1185">Reference proteome</keyword>
<dbReference type="EMBL" id="BAABBQ010000001">
    <property type="protein sequence ID" value="GAA4013088.1"/>
    <property type="molecule type" value="Genomic_DNA"/>
</dbReference>
<proteinExistence type="predicted"/>
<gene>
    <name evidence="2" type="ORF">GCM10022280_09010</name>
</gene>
<name>A0ABP7SKT3_9SPHN</name>
<keyword evidence="1" id="KW-0732">Signal</keyword>
<evidence type="ECO:0000313" key="2">
    <source>
        <dbReference type="EMBL" id="GAA4013088.1"/>
    </source>
</evidence>
<feature type="chain" id="PRO_5047319359" description="17 kDa surface antigen" evidence="1">
    <location>
        <begin position="28"/>
        <end position="270"/>
    </location>
</feature>
<comment type="caution">
    <text evidence="2">The sequence shown here is derived from an EMBL/GenBank/DDBJ whole genome shotgun (WGS) entry which is preliminary data.</text>
</comment>